<proteinExistence type="predicted"/>
<name>A0A819VP36_9BILA</name>
<evidence type="ECO:0000313" key="1">
    <source>
        <dbReference type="EMBL" id="CAF4112324.1"/>
    </source>
</evidence>
<dbReference type="AlphaFoldDB" id="A0A819VP36"/>
<reference evidence="1" key="1">
    <citation type="submission" date="2021-02" db="EMBL/GenBank/DDBJ databases">
        <authorList>
            <person name="Nowell W R."/>
        </authorList>
    </citation>
    <scope>NUCLEOTIDE SEQUENCE</scope>
</reference>
<dbReference type="EMBL" id="CAJOAZ010005772">
    <property type="protein sequence ID" value="CAF4112324.1"/>
    <property type="molecule type" value="Genomic_DNA"/>
</dbReference>
<comment type="caution">
    <text evidence="1">The sequence shown here is derived from an EMBL/GenBank/DDBJ whole genome shotgun (WGS) entry which is preliminary data.</text>
</comment>
<gene>
    <name evidence="1" type="ORF">OXD698_LOCUS36011</name>
</gene>
<protein>
    <submittedName>
        <fullName evidence="1">Uncharacterized protein</fullName>
    </submittedName>
</protein>
<accession>A0A819VP36</accession>
<feature type="non-terminal residue" evidence="1">
    <location>
        <position position="1"/>
    </location>
</feature>
<evidence type="ECO:0000313" key="2">
    <source>
        <dbReference type="Proteomes" id="UP000663844"/>
    </source>
</evidence>
<organism evidence="1 2">
    <name type="scientific">Adineta steineri</name>
    <dbReference type="NCBI Taxonomy" id="433720"/>
    <lineage>
        <taxon>Eukaryota</taxon>
        <taxon>Metazoa</taxon>
        <taxon>Spiralia</taxon>
        <taxon>Gnathifera</taxon>
        <taxon>Rotifera</taxon>
        <taxon>Eurotatoria</taxon>
        <taxon>Bdelloidea</taxon>
        <taxon>Adinetida</taxon>
        <taxon>Adinetidae</taxon>
        <taxon>Adineta</taxon>
    </lineage>
</organism>
<sequence length="109" mass="12493">FLMANAHTGFGIQPVEINRDTHANYHTHFGIQPVEINRSTRGNGMMTNEVDIEHLAAFRASQLQQPRSAAVLQQKPDSRYIQGKNQFLCRRSFDFLHVFECFIPFVSSI</sequence>
<dbReference type="Proteomes" id="UP000663844">
    <property type="component" value="Unassembled WGS sequence"/>
</dbReference>